<dbReference type="PROSITE" id="PS51186">
    <property type="entry name" value="GNAT"/>
    <property type="match status" value="1"/>
</dbReference>
<dbReference type="PANTHER" id="PTHR43792:SF1">
    <property type="entry name" value="N-ACETYLTRANSFERASE DOMAIN-CONTAINING PROTEIN"/>
    <property type="match status" value="1"/>
</dbReference>
<name>A0ABV8J5V5_9ACTN</name>
<keyword evidence="2" id="KW-0012">Acyltransferase</keyword>
<dbReference type="EMBL" id="JBHSBL010000030">
    <property type="protein sequence ID" value="MFC4072007.1"/>
    <property type="molecule type" value="Genomic_DNA"/>
</dbReference>
<gene>
    <name evidence="2" type="ORF">ACFO0C_44335</name>
</gene>
<dbReference type="EC" id="2.3.-.-" evidence="2"/>
<feature type="domain" description="N-acetyltransferase" evidence="1">
    <location>
        <begin position="20"/>
        <end position="178"/>
    </location>
</feature>
<dbReference type="GO" id="GO:0016746">
    <property type="term" value="F:acyltransferase activity"/>
    <property type="evidence" value="ECO:0007669"/>
    <property type="project" value="UniProtKB-KW"/>
</dbReference>
<keyword evidence="2" id="KW-0808">Transferase</keyword>
<dbReference type="RefSeq" id="WP_378072883.1">
    <property type="nucleotide sequence ID" value="NZ_JBHSBL010000030.1"/>
</dbReference>
<dbReference type="InterPro" id="IPR016181">
    <property type="entry name" value="Acyl_CoA_acyltransferase"/>
</dbReference>
<comment type="caution">
    <text evidence="2">The sequence shown here is derived from an EMBL/GenBank/DDBJ whole genome shotgun (WGS) entry which is preliminary data.</text>
</comment>
<protein>
    <submittedName>
        <fullName evidence="2">GNAT family N-acetyltransferase</fullName>
        <ecNumber evidence="2">2.3.-.-</ecNumber>
    </submittedName>
</protein>
<evidence type="ECO:0000259" key="1">
    <source>
        <dbReference type="PROSITE" id="PS51186"/>
    </source>
</evidence>
<dbReference type="SUPFAM" id="SSF55729">
    <property type="entry name" value="Acyl-CoA N-acyltransferases (Nat)"/>
    <property type="match status" value="1"/>
</dbReference>
<dbReference type="InterPro" id="IPR051531">
    <property type="entry name" value="N-acetyltransferase"/>
</dbReference>
<dbReference type="Proteomes" id="UP001595867">
    <property type="component" value="Unassembled WGS sequence"/>
</dbReference>
<organism evidence="2 3">
    <name type="scientific">Actinoplanes subglobosus</name>
    <dbReference type="NCBI Taxonomy" id="1547892"/>
    <lineage>
        <taxon>Bacteria</taxon>
        <taxon>Bacillati</taxon>
        <taxon>Actinomycetota</taxon>
        <taxon>Actinomycetes</taxon>
        <taxon>Micromonosporales</taxon>
        <taxon>Micromonosporaceae</taxon>
        <taxon>Actinoplanes</taxon>
    </lineage>
</organism>
<dbReference type="PANTHER" id="PTHR43792">
    <property type="entry name" value="GNAT FAMILY, PUTATIVE (AFU_ORTHOLOGUE AFUA_3G00765)-RELATED-RELATED"/>
    <property type="match status" value="1"/>
</dbReference>
<dbReference type="Gene3D" id="3.40.630.30">
    <property type="match status" value="1"/>
</dbReference>
<keyword evidence="3" id="KW-1185">Reference proteome</keyword>
<dbReference type="InterPro" id="IPR000182">
    <property type="entry name" value="GNAT_dom"/>
</dbReference>
<reference evidence="3" key="1">
    <citation type="journal article" date="2019" name="Int. J. Syst. Evol. Microbiol.">
        <title>The Global Catalogue of Microorganisms (GCM) 10K type strain sequencing project: providing services to taxonomists for standard genome sequencing and annotation.</title>
        <authorList>
            <consortium name="The Broad Institute Genomics Platform"/>
            <consortium name="The Broad Institute Genome Sequencing Center for Infectious Disease"/>
            <person name="Wu L."/>
            <person name="Ma J."/>
        </authorList>
    </citation>
    <scope>NUCLEOTIDE SEQUENCE [LARGE SCALE GENOMIC DNA]</scope>
    <source>
        <strain evidence="3">TBRC 5832</strain>
    </source>
</reference>
<dbReference type="Pfam" id="PF13302">
    <property type="entry name" value="Acetyltransf_3"/>
    <property type="match status" value="1"/>
</dbReference>
<evidence type="ECO:0000313" key="3">
    <source>
        <dbReference type="Proteomes" id="UP001595867"/>
    </source>
</evidence>
<proteinExistence type="predicted"/>
<accession>A0ABV8J5V5</accession>
<sequence length="183" mass="20261">MTMSATARAAMAPSLRTPRLRLDAFTADDAVELHALFADPETNTIGSGPFTTFEQTERWIANRVAAQHDHGLCWYALRCPETGLLIGNCGMLRGRTGFEEPEIGYMIRASHRGRGHAAEAAATVLRECRAAGLGRVWASIRPHNGASRHIVTRLGMHVERTESDEKGELLFYLVDLLAYSRLR</sequence>
<evidence type="ECO:0000313" key="2">
    <source>
        <dbReference type="EMBL" id="MFC4072007.1"/>
    </source>
</evidence>